<feature type="region of interest" description="Disordered" evidence="1">
    <location>
        <begin position="1"/>
        <end position="66"/>
    </location>
</feature>
<dbReference type="EMBL" id="CCYD01000041">
    <property type="protein sequence ID" value="CEG35398.1"/>
    <property type="molecule type" value="Genomic_DNA"/>
</dbReference>
<evidence type="ECO:0000313" key="2">
    <source>
        <dbReference type="EMBL" id="CEG35398.1"/>
    </source>
</evidence>
<keyword evidence="3" id="KW-1185">Reference proteome</keyword>
<feature type="compositionally biased region" description="Acidic residues" evidence="1">
    <location>
        <begin position="43"/>
        <end position="52"/>
    </location>
</feature>
<name>A0A0P1A4F0_PLAHL</name>
<organism evidence="2 3">
    <name type="scientific">Plasmopara halstedii</name>
    <name type="common">Downy mildew of sunflower</name>
    <dbReference type="NCBI Taxonomy" id="4781"/>
    <lineage>
        <taxon>Eukaryota</taxon>
        <taxon>Sar</taxon>
        <taxon>Stramenopiles</taxon>
        <taxon>Oomycota</taxon>
        <taxon>Peronosporomycetes</taxon>
        <taxon>Peronosporales</taxon>
        <taxon>Peronosporaceae</taxon>
        <taxon>Plasmopara</taxon>
    </lineage>
</organism>
<protein>
    <submittedName>
        <fullName evidence="2">Uncharacterized protein</fullName>
    </submittedName>
</protein>
<dbReference type="Proteomes" id="UP000054928">
    <property type="component" value="Unassembled WGS sequence"/>
</dbReference>
<dbReference type="AlphaFoldDB" id="A0A0P1A4F0"/>
<reference evidence="3" key="1">
    <citation type="submission" date="2014-09" db="EMBL/GenBank/DDBJ databases">
        <authorList>
            <person name="Sharma Rahul"/>
            <person name="Thines Marco"/>
        </authorList>
    </citation>
    <scope>NUCLEOTIDE SEQUENCE [LARGE SCALE GENOMIC DNA]</scope>
</reference>
<proteinExistence type="predicted"/>
<sequence length="66" mass="7108">MTSVVRAWSILDDEDLSSPVPSPQPAPDTNMEIAEDLATGGSEEMDVDQDGGDDVHQQTANRIVPR</sequence>
<evidence type="ECO:0000256" key="1">
    <source>
        <dbReference type="SAM" id="MobiDB-lite"/>
    </source>
</evidence>
<accession>A0A0P1A4F0</accession>
<dbReference type="GeneID" id="36404575"/>
<evidence type="ECO:0000313" key="3">
    <source>
        <dbReference type="Proteomes" id="UP000054928"/>
    </source>
</evidence>
<dbReference type="RefSeq" id="XP_024571767.1">
    <property type="nucleotide sequence ID" value="XM_024723737.1"/>
</dbReference>